<dbReference type="InterPro" id="IPR009910">
    <property type="entry name" value="DUF1450"/>
</dbReference>
<comment type="caution">
    <text evidence="1">The sequence shown here is derived from an EMBL/GenBank/DDBJ whole genome shotgun (WGS) entry which is preliminary data.</text>
</comment>
<sequence length="83" mass="9106">MNPLVEFCVSNLAMGAQSVYEALEKDPNVEVLEYGCLSFCTRCSESLYAVVEGDVVEGATPEELLKNIYTAINNNPMFSASEF</sequence>
<dbReference type="Pfam" id="PF07293">
    <property type="entry name" value="DUF1450"/>
    <property type="match status" value="1"/>
</dbReference>
<dbReference type="EMBL" id="JTFC01000017">
    <property type="protein sequence ID" value="RUS57591.1"/>
    <property type="molecule type" value="Genomic_DNA"/>
</dbReference>
<dbReference type="NCBIfam" id="NF010190">
    <property type="entry name" value="PRK13669.1"/>
    <property type="match status" value="1"/>
</dbReference>
<organism evidence="1 2">
    <name type="scientific">Candidatus Kurthia intestinigallinarum</name>
    <dbReference type="NCBI Taxonomy" id="1562256"/>
    <lineage>
        <taxon>Bacteria</taxon>
        <taxon>Bacillati</taxon>
        <taxon>Bacillota</taxon>
        <taxon>Bacilli</taxon>
        <taxon>Bacillales</taxon>
        <taxon>Caryophanaceae</taxon>
        <taxon>Kurthia</taxon>
    </lineage>
</organism>
<accession>A0A433RWD7</accession>
<dbReference type="AlphaFoldDB" id="A0A433RWD7"/>
<gene>
    <name evidence="1" type="ORF">QI30_04935</name>
</gene>
<dbReference type="RefSeq" id="WP_126989832.1">
    <property type="nucleotide sequence ID" value="NZ_JTFC01000017.1"/>
</dbReference>
<name>A0A433RWD7_9BACL</name>
<evidence type="ECO:0000313" key="1">
    <source>
        <dbReference type="EMBL" id="RUS57591.1"/>
    </source>
</evidence>
<reference evidence="1 2" key="1">
    <citation type="submission" date="2014-11" db="EMBL/GenBank/DDBJ databases">
        <title>Genome sequence and analysis of novel Kurthia sp.</title>
        <authorList>
            <person name="Lawson J.N."/>
            <person name="Gonzalez J.E."/>
            <person name="Rinauldi L."/>
            <person name="Xuan Z."/>
            <person name="Firman A."/>
            <person name="Shaddox L."/>
            <person name="Trudeau A."/>
            <person name="Shah S."/>
            <person name="Reiman D."/>
        </authorList>
    </citation>
    <scope>NUCLEOTIDE SEQUENCE [LARGE SCALE GENOMIC DNA]</scope>
    <source>
        <strain evidence="1 2">3B1D</strain>
    </source>
</reference>
<dbReference type="OrthoDB" id="1684419at2"/>
<keyword evidence="2" id="KW-1185">Reference proteome</keyword>
<evidence type="ECO:0000313" key="2">
    <source>
        <dbReference type="Proteomes" id="UP000288623"/>
    </source>
</evidence>
<dbReference type="Proteomes" id="UP000288623">
    <property type="component" value="Unassembled WGS sequence"/>
</dbReference>
<proteinExistence type="predicted"/>
<protein>
    <submittedName>
        <fullName evidence="1">Uncharacterized protein</fullName>
    </submittedName>
</protein>